<protein>
    <recommendedName>
        <fullName evidence="6">Cell shape-determining protein MreB</fullName>
    </recommendedName>
</protein>
<dbReference type="Gene3D" id="3.30.420.40">
    <property type="match status" value="3"/>
</dbReference>
<comment type="caution">
    <text evidence="7">The sequence shown here is derived from an EMBL/GenBank/DDBJ whole genome shotgun (WGS) entry which is preliminary data.</text>
</comment>
<dbReference type="SUPFAM" id="SSF53067">
    <property type="entry name" value="Actin-like ATPase domain"/>
    <property type="match status" value="2"/>
</dbReference>
<dbReference type="InterPro" id="IPR043129">
    <property type="entry name" value="ATPase_NBD"/>
</dbReference>
<comment type="function">
    <text evidence="6">Forms membrane-associated dynamic filaments that are essential for cell shape determination. Acts by regulating cell wall synthesis and cell elongation, and thus cell shape. A feedback loop between cell geometry and MreB localization may maintain elongated cell shape by targeting cell wall growth to regions of negative cell wall curvature.</text>
</comment>
<dbReference type="RefSeq" id="WP_201504978.1">
    <property type="nucleotide sequence ID" value="NZ_BAAAFR010000004.1"/>
</dbReference>
<dbReference type="PANTHER" id="PTHR42749">
    <property type="entry name" value="CELL SHAPE-DETERMINING PROTEIN MREB"/>
    <property type="match status" value="1"/>
</dbReference>
<proteinExistence type="inferred from homology"/>
<dbReference type="NCBIfam" id="NF010539">
    <property type="entry name" value="PRK13927.1"/>
    <property type="match status" value="1"/>
</dbReference>
<reference evidence="8" key="1">
    <citation type="journal article" date="2019" name="Int. J. Syst. Evol. Microbiol.">
        <title>The Global Catalogue of Microorganisms (GCM) 10K type strain sequencing project: providing services to taxonomists for standard genome sequencing and annotation.</title>
        <authorList>
            <consortium name="The Broad Institute Genomics Platform"/>
            <consortium name="The Broad Institute Genome Sequencing Center for Infectious Disease"/>
            <person name="Wu L."/>
            <person name="Ma J."/>
        </authorList>
    </citation>
    <scope>NUCLEOTIDE SEQUENCE [LARGE SCALE GENOMIC DNA]</scope>
    <source>
        <strain evidence="8">JCM 16343</strain>
    </source>
</reference>
<evidence type="ECO:0000256" key="3">
    <source>
        <dbReference type="ARBA" id="ARBA00022840"/>
    </source>
</evidence>
<keyword evidence="1 6" id="KW-0963">Cytoplasm</keyword>
<dbReference type="CDD" id="cd10225">
    <property type="entry name" value="ASKHA_NBD_MreB-like"/>
    <property type="match status" value="1"/>
</dbReference>
<evidence type="ECO:0000313" key="7">
    <source>
        <dbReference type="EMBL" id="GAA0318248.1"/>
    </source>
</evidence>
<evidence type="ECO:0000256" key="2">
    <source>
        <dbReference type="ARBA" id="ARBA00022741"/>
    </source>
</evidence>
<feature type="binding site" evidence="6">
    <location>
        <begin position="164"/>
        <end position="166"/>
    </location>
    <ligand>
        <name>ATP</name>
        <dbReference type="ChEBI" id="CHEBI:30616"/>
    </ligand>
</feature>
<dbReference type="Pfam" id="PF06723">
    <property type="entry name" value="MreB_Mbl"/>
    <property type="match status" value="1"/>
</dbReference>
<dbReference type="HAMAP" id="MF_02207">
    <property type="entry name" value="MreB"/>
    <property type="match status" value="1"/>
</dbReference>
<feature type="binding site" evidence="6">
    <location>
        <begin position="212"/>
        <end position="215"/>
    </location>
    <ligand>
        <name>ATP</name>
        <dbReference type="ChEBI" id="CHEBI:30616"/>
    </ligand>
</feature>
<feature type="binding site" evidence="6">
    <location>
        <begin position="17"/>
        <end position="19"/>
    </location>
    <ligand>
        <name>ATP</name>
        <dbReference type="ChEBI" id="CHEBI:30616"/>
    </ligand>
</feature>
<keyword evidence="8" id="KW-1185">Reference proteome</keyword>
<keyword evidence="4 6" id="KW-0133">Cell shape</keyword>
<comment type="subcellular location">
    <subcellularLocation>
        <location evidence="6">Cytoplasm</location>
    </subcellularLocation>
    <text evidence="6">Membrane-associated.</text>
</comment>
<dbReference type="InterPro" id="IPR004753">
    <property type="entry name" value="MreB"/>
</dbReference>
<gene>
    <name evidence="6" type="primary">mreB</name>
    <name evidence="7" type="ORF">GCM10009129_14730</name>
</gene>
<comment type="subunit">
    <text evidence="6">Forms polymers.</text>
</comment>
<evidence type="ECO:0000256" key="6">
    <source>
        <dbReference type="HAMAP-Rule" id="MF_02207"/>
    </source>
</evidence>
<dbReference type="PRINTS" id="PR01652">
    <property type="entry name" value="SHAPEPROTEIN"/>
</dbReference>
<dbReference type="Proteomes" id="UP001501787">
    <property type="component" value="Unassembled WGS sequence"/>
</dbReference>
<dbReference type="EMBL" id="BAAAFR010000004">
    <property type="protein sequence ID" value="GAA0318248.1"/>
    <property type="molecule type" value="Genomic_DNA"/>
</dbReference>
<dbReference type="InterPro" id="IPR056546">
    <property type="entry name" value="MreB_MamK-like"/>
</dbReference>
<dbReference type="PANTHER" id="PTHR42749:SF1">
    <property type="entry name" value="CELL SHAPE-DETERMINING PROTEIN MREB"/>
    <property type="match status" value="1"/>
</dbReference>
<name>A0ABP3FJQ3_9GAMM</name>
<sequence>MNVFGLLANNIAIDLGTANTLIFIPNKGVVLDEPTIVALRSNRMERPTVAAIGHDAKAMLGRTPADISAIRPLKDGVIADFEVTEELLKRFMHKVNAKRWFLQPQVVVCVPCRSTLFERQGIRKALLSAGASNVLMLEEPMAAALGAGLPVHHASGSMIVDIGGGTTEVAIIALSGCVYSASVRVGGDMLDDAIITHVRRTHGCIIGEPTAEYIKHKIGCAQPPTEDEAAETEIEVHGRSIAQGVPKTVHLTAREVQEALHEPLNSIVSAVKSALEQTPPELSADLAKYGIVLTGGGALLRHMDGLLSKATGLPVIVAPDPLTCVARGGGKALDFIHDKRLSSIFV</sequence>
<evidence type="ECO:0000256" key="1">
    <source>
        <dbReference type="ARBA" id="ARBA00022490"/>
    </source>
</evidence>
<keyword evidence="2 6" id="KW-0547">Nucleotide-binding</keyword>
<evidence type="ECO:0000256" key="5">
    <source>
        <dbReference type="ARBA" id="ARBA00023458"/>
    </source>
</evidence>
<accession>A0ABP3FJQ3</accession>
<evidence type="ECO:0000256" key="4">
    <source>
        <dbReference type="ARBA" id="ARBA00022960"/>
    </source>
</evidence>
<comment type="similarity">
    <text evidence="5 6">Belongs to the FtsA/MreB family.</text>
</comment>
<dbReference type="NCBIfam" id="TIGR00904">
    <property type="entry name" value="mreB"/>
    <property type="match status" value="1"/>
</dbReference>
<feature type="binding site" evidence="6">
    <location>
        <begin position="296"/>
        <end position="299"/>
    </location>
    <ligand>
        <name>ATP</name>
        <dbReference type="ChEBI" id="CHEBI:30616"/>
    </ligand>
</feature>
<evidence type="ECO:0000313" key="8">
    <source>
        <dbReference type="Proteomes" id="UP001501787"/>
    </source>
</evidence>
<organism evidence="7 8">
    <name type="scientific">Psychrobacter aestuarii</name>
    <dbReference type="NCBI Taxonomy" id="556327"/>
    <lineage>
        <taxon>Bacteria</taxon>
        <taxon>Pseudomonadati</taxon>
        <taxon>Pseudomonadota</taxon>
        <taxon>Gammaproteobacteria</taxon>
        <taxon>Moraxellales</taxon>
        <taxon>Moraxellaceae</taxon>
        <taxon>Psychrobacter</taxon>
    </lineage>
</organism>
<keyword evidence="3 6" id="KW-0067">ATP-binding</keyword>